<dbReference type="GO" id="GO:0009231">
    <property type="term" value="P:riboflavin biosynthetic process"/>
    <property type="evidence" value="ECO:0007669"/>
    <property type="project" value="UniProtKB-UniPathway"/>
</dbReference>
<dbReference type="NCBIfam" id="TIGR00227">
    <property type="entry name" value="ribD_Cterm"/>
    <property type="match status" value="1"/>
</dbReference>
<dbReference type="InterPro" id="IPR002125">
    <property type="entry name" value="CMP_dCMP_dom"/>
</dbReference>
<name>A0A858C030_9FIRM</name>
<feature type="binding site" evidence="17">
    <location>
        <position position="293"/>
    </location>
    <ligand>
        <name>substrate</name>
    </ligand>
</feature>
<evidence type="ECO:0000256" key="4">
    <source>
        <dbReference type="ARBA" id="ARBA00005259"/>
    </source>
</evidence>
<dbReference type="AlphaFoldDB" id="A0A858C030"/>
<dbReference type="Gene3D" id="3.40.430.10">
    <property type="entry name" value="Dihydrofolate Reductase, subunit A"/>
    <property type="match status" value="1"/>
</dbReference>
<evidence type="ECO:0000256" key="7">
    <source>
        <dbReference type="ARBA" id="ARBA00022723"/>
    </source>
</evidence>
<dbReference type="KEGG" id="abut:Ami103574_11005"/>
<dbReference type="CDD" id="cd01284">
    <property type="entry name" value="Riboflavin_deaminase-reductase"/>
    <property type="match status" value="1"/>
</dbReference>
<evidence type="ECO:0000256" key="16">
    <source>
        <dbReference type="PIRSR" id="PIRSR006769-1"/>
    </source>
</evidence>
<proteinExistence type="inferred from homology"/>
<comment type="catalytic activity">
    <reaction evidence="13 15">
        <text>5-amino-6-(5-phospho-D-ribitylamino)uracil + NADP(+) = 5-amino-6-(5-phospho-D-ribosylamino)uracil + NADPH + H(+)</text>
        <dbReference type="Rhea" id="RHEA:17845"/>
        <dbReference type="ChEBI" id="CHEBI:15378"/>
        <dbReference type="ChEBI" id="CHEBI:57783"/>
        <dbReference type="ChEBI" id="CHEBI:58349"/>
        <dbReference type="ChEBI" id="CHEBI:58421"/>
        <dbReference type="ChEBI" id="CHEBI:58453"/>
        <dbReference type="EC" id="1.1.1.193"/>
    </reaction>
</comment>
<dbReference type="FunFam" id="3.40.140.10:FF:000025">
    <property type="entry name" value="Riboflavin biosynthesis protein RibD"/>
    <property type="match status" value="1"/>
</dbReference>
<feature type="binding site" evidence="17">
    <location>
        <position position="185"/>
    </location>
    <ligand>
        <name>substrate</name>
    </ligand>
</feature>
<evidence type="ECO:0000256" key="1">
    <source>
        <dbReference type="ARBA" id="ARBA00002151"/>
    </source>
</evidence>
<evidence type="ECO:0000256" key="11">
    <source>
        <dbReference type="ARBA" id="ARBA00023002"/>
    </source>
</evidence>
<dbReference type="UniPathway" id="UPA00275">
    <property type="reaction ID" value="UER00401"/>
</dbReference>
<accession>A0A858C030</accession>
<keyword evidence="6 15" id="KW-0686">Riboflavin biosynthesis</keyword>
<dbReference type="EMBL" id="CP048649">
    <property type="protein sequence ID" value="QIB70755.1"/>
    <property type="molecule type" value="Genomic_DNA"/>
</dbReference>
<evidence type="ECO:0000256" key="12">
    <source>
        <dbReference type="ARBA" id="ARBA00023268"/>
    </source>
</evidence>
<dbReference type="Gene3D" id="3.40.140.10">
    <property type="entry name" value="Cytidine Deaminase, domain 2"/>
    <property type="match status" value="1"/>
</dbReference>
<evidence type="ECO:0000256" key="2">
    <source>
        <dbReference type="ARBA" id="ARBA00004882"/>
    </source>
</evidence>
<evidence type="ECO:0000256" key="6">
    <source>
        <dbReference type="ARBA" id="ARBA00022619"/>
    </source>
</evidence>
<sequence>MENDEGYMRLALELAAKAEGWTSPNPMVGAVIVKDGQIIGQGFHERAGLPHGERVALAACKEDPAGATLYVNLEPCCHYGRTPPCTEAILESRIARVVIGTEDPNPLVAGKGASILQKAGIQVTSGILQKECRQLNRVFFYYAVKKQPFVAMKYAMTMDGKIAAHTGLSRWITGPVAREHVHQLRHRYASILVGIGTVLADNPRLDCRLPNTKNPKRIICDSQLRLPLDSQIAVTAGDIETYVATASDDKEKSEALRRAGCTLWYLPGSDGRVDLAALMKRLGENEIDSVLLEGGGTLNYQALNSGLVDYIYAYIAPKILGGRNALTPVEGLGRDCPTDSILLRKKKVTLLGEDLLIEQEVSKAAGHV</sequence>
<evidence type="ECO:0000256" key="18">
    <source>
        <dbReference type="PIRSR" id="PIRSR006769-3"/>
    </source>
</evidence>
<feature type="domain" description="CMP/dCMP-type deaminase" evidence="19">
    <location>
        <begin position="2"/>
        <end position="123"/>
    </location>
</feature>
<reference evidence="20 21" key="1">
    <citation type="submission" date="2020-02" db="EMBL/GenBank/DDBJ databases">
        <authorList>
            <person name="Kim Y.B."/>
            <person name="Roh S.W."/>
        </authorList>
    </citation>
    <scope>NUCLEOTIDE SEQUENCE [LARGE SCALE GENOMIC DNA]</scope>
    <source>
        <strain evidence="20 21">DSM 103574</strain>
    </source>
</reference>
<feature type="binding site" evidence="17">
    <location>
        <position position="155"/>
    </location>
    <ligand>
        <name>NADP(+)</name>
        <dbReference type="ChEBI" id="CHEBI:58349"/>
    </ligand>
</feature>
<feature type="binding site" evidence="17">
    <location>
        <position position="205"/>
    </location>
    <ligand>
        <name>substrate</name>
    </ligand>
</feature>
<keyword evidence="7 15" id="KW-0479">Metal-binding</keyword>
<feature type="binding site" evidence="18">
    <location>
        <position position="85"/>
    </location>
    <ligand>
        <name>Zn(2+)</name>
        <dbReference type="ChEBI" id="CHEBI:29105"/>
        <note>catalytic</note>
    </ligand>
</feature>
<evidence type="ECO:0000256" key="10">
    <source>
        <dbReference type="ARBA" id="ARBA00022857"/>
    </source>
</evidence>
<comment type="function">
    <text evidence="1 15">Converts 2,5-diamino-6-(ribosylamino)-4(3h)-pyrimidinone 5'-phosphate into 5-amino-6-(ribosylamino)-2,4(1h,3h)-pyrimidinedione 5'-phosphate.</text>
</comment>
<evidence type="ECO:0000313" key="21">
    <source>
        <dbReference type="Proteomes" id="UP000466848"/>
    </source>
</evidence>
<comment type="similarity">
    <text evidence="5 15">In the C-terminal section; belongs to the HTP reductase family.</text>
</comment>
<evidence type="ECO:0000256" key="17">
    <source>
        <dbReference type="PIRSR" id="PIRSR006769-2"/>
    </source>
</evidence>
<feature type="binding site" evidence="17">
    <location>
        <position position="222"/>
    </location>
    <ligand>
        <name>NADP(+)</name>
        <dbReference type="ChEBI" id="CHEBI:58349"/>
    </ligand>
</feature>
<feature type="binding site" evidence="17">
    <location>
        <position position="197"/>
    </location>
    <ligand>
        <name>NADP(+)</name>
        <dbReference type="ChEBI" id="CHEBI:58349"/>
    </ligand>
</feature>
<keyword evidence="8 15" id="KW-0378">Hydrolase</keyword>
<dbReference type="Proteomes" id="UP000466848">
    <property type="component" value="Chromosome"/>
</dbReference>
<feature type="binding site" evidence="18">
    <location>
        <position position="51"/>
    </location>
    <ligand>
        <name>Zn(2+)</name>
        <dbReference type="ChEBI" id="CHEBI:29105"/>
        <note>catalytic</note>
    </ligand>
</feature>
<dbReference type="NCBIfam" id="TIGR00326">
    <property type="entry name" value="eubact_ribD"/>
    <property type="match status" value="1"/>
</dbReference>
<dbReference type="PANTHER" id="PTHR38011">
    <property type="entry name" value="DIHYDROFOLATE REDUCTASE FAMILY PROTEIN (AFU_ORTHOLOGUE AFUA_8G06820)"/>
    <property type="match status" value="1"/>
</dbReference>
<dbReference type="GO" id="GO:0050661">
    <property type="term" value="F:NADP binding"/>
    <property type="evidence" value="ECO:0007669"/>
    <property type="project" value="InterPro"/>
</dbReference>
<feature type="binding site" evidence="17">
    <location>
        <position position="208"/>
    </location>
    <ligand>
        <name>substrate</name>
    </ligand>
</feature>
<dbReference type="PROSITE" id="PS00903">
    <property type="entry name" value="CYT_DCMP_DEAMINASES_1"/>
    <property type="match status" value="1"/>
</dbReference>
<dbReference type="InterPro" id="IPR024072">
    <property type="entry name" value="DHFR-like_dom_sf"/>
</dbReference>
<keyword evidence="21" id="KW-1185">Reference proteome</keyword>
<comment type="cofactor">
    <cofactor evidence="15 18">
        <name>Zn(2+)</name>
        <dbReference type="ChEBI" id="CHEBI:29105"/>
    </cofactor>
    <text evidence="15 18">Binds 1 zinc ion.</text>
</comment>
<organism evidence="20 21">
    <name type="scientific">Aminipila butyrica</name>
    <dbReference type="NCBI Taxonomy" id="433296"/>
    <lineage>
        <taxon>Bacteria</taxon>
        <taxon>Bacillati</taxon>
        <taxon>Bacillota</taxon>
        <taxon>Clostridia</taxon>
        <taxon>Peptostreptococcales</taxon>
        <taxon>Anaerovoracaceae</taxon>
        <taxon>Aminipila</taxon>
    </lineage>
</organism>
<dbReference type="Pfam" id="PF01872">
    <property type="entry name" value="RibD_C"/>
    <property type="match status" value="1"/>
</dbReference>
<dbReference type="PANTHER" id="PTHR38011:SF7">
    <property type="entry name" value="2,5-DIAMINO-6-RIBOSYLAMINO-4(3H)-PYRIMIDINONE 5'-PHOSPHATE REDUCTASE"/>
    <property type="match status" value="1"/>
</dbReference>
<dbReference type="GO" id="GO:0008703">
    <property type="term" value="F:5-amino-6-(5-phosphoribosylamino)uracil reductase activity"/>
    <property type="evidence" value="ECO:0007669"/>
    <property type="project" value="UniProtKB-EC"/>
</dbReference>
<dbReference type="PROSITE" id="PS51747">
    <property type="entry name" value="CYT_DCMP_DEAMINASES_2"/>
    <property type="match status" value="1"/>
</dbReference>
<comment type="pathway">
    <text evidence="2 15">Cofactor biosynthesis; riboflavin biosynthesis; 5-amino-6-(D-ribitylamino)uracil from GTP: step 2/4.</text>
</comment>
<keyword evidence="9 15" id="KW-0862">Zinc</keyword>
<dbReference type="EC" id="3.5.4.26" evidence="15"/>
<dbReference type="InterPro" id="IPR016193">
    <property type="entry name" value="Cytidine_deaminase-like"/>
</dbReference>
<feature type="binding site" evidence="17">
    <location>
        <position position="169"/>
    </location>
    <ligand>
        <name>NADP(+)</name>
        <dbReference type="ChEBI" id="CHEBI:58349"/>
    </ligand>
</feature>
<dbReference type="GO" id="GO:0008270">
    <property type="term" value="F:zinc ion binding"/>
    <property type="evidence" value="ECO:0007669"/>
    <property type="project" value="InterPro"/>
</dbReference>
<evidence type="ECO:0000256" key="3">
    <source>
        <dbReference type="ARBA" id="ARBA00004910"/>
    </source>
</evidence>
<feature type="binding site" evidence="17">
    <location>
        <position position="171"/>
    </location>
    <ligand>
        <name>NADP(+)</name>
        <dbReference type="ChEBI" id="CHEBI:58349"/>
    </ligand>
</feature>
<keyword evidence="10 15" id="KW-0521">NADP</keyword>
<evidence type="ECO:0000313" key="20">
    <source>
        <dbReference type="EMBL" id="QIB70755.1"/>
    </source>
</evidence>
<evidence type="ECO:0000256" key="8">
    <source>
        <dbReference type="ARBA" id="ARBA00022801"/>
    </source>
</evidence>
<dbReference type="InterPro" id="IPR050765">
    <property type="entry name" value="Riboflavin_Biosynth_HTPR"/>
</dbReference>
<keyword evidence="11 15" id="KW-0560">Oxidoreductase</keyword>
<dbReference type="SUPFAM" id="SSF53597">
    <property type="entry name" value="Dihydrofolate reductase-like"/>
    <property type="match status" value="1"/>
</dbReference>
<evidence type="ECO:0000256" key="13">
    <source>
        <dbReference type="ARBA" id="ARBA00049861"/>
    </source>
</evidence>
<keyword evidence="12" id="KW-0511">Multifunctional enzyme</keyword>
<dbReference type="Pfam" id="PF00383">
    <property type="entry name" value="dCMP_cyt_deam_1"/>
    <property type="match status" value="1"/>
</dbReference>
<dbReference type="InterPro" id="IPR004794">
    <property type="entry name" value="Eubact_RibD"/>
</dbReference>
<dbReference type="RefSeq" id="WP_163067990.1">
    <property type="nucleotide sequence ID" value="NZ_CP048649.1"/>
</dbReference>
<gene>
    <name evidence="20" type="primary">ribD</name>
    <name evidence="20" type="ORF">Ami103574_11005</name>
</gene>
<evidence type="ECO:0000256" key="5">
    <source>
        <dbReference type="ARBA" id="ARBA00007417"/>
    </source>
</evidence>
<comment type="similarity">
    <text evidence="4 15">In the N-terminal section; belongs to the cytidine and deoxycytidylate deaminase family.</text>
</comment>
<comment type="pathway">
    <text evidence="3 15">Cofactor biosynthesis; riboflavin biosynthesis; 5-amino-6-(D-ribitylamino)uracil from GTP: step 3/4.</text>
</comment>
<feature type="binding site" evidence="17">
    <location>
        <position position="201"/>
    </location>
    <ligand>
        <name>NADP(+)</name>
        <dbReference type="ChEBI" id="CHEBI:58349"/>
    </ligand>
</feature>
<dbReference type="InterPro" id="IPR002734">
    <property type="entry name" value="RibDG_C"/>
</dbReference>
<dbReference type="InterPro" id="IPR011549">
    <property type="entry name" value="RibD_C"/>
</dbReference>
<comment type="catalytic activity">
    <reaction evidence="14 15">
        <text>2,5-diamino-6-hydroxy-4-(5-phosphoribosylamino)-pyrimidine + H2O + H(+) = 5-amino-6-(5-phospho-D-ribosylamino)uracil + NH4(+)</text>
        <dbReference type="Rhea" id="RHEA:21868"/>
        <dbReference type="ChEBI" id="CHEBI:15377"/>
        <dbReference type="ChEBI" id="CHEBI:15378"/>
        <dbReference type="ChEBI" id="CHEBI:28938"/>
        <dbReference type="ChEBI" id="CHEBI:58453"/>
        <dbReference type="ChEBI" id="CHEBI:58614"/>
        <dbReference type="EC" id="3.5.4.26"/>
    </reaction>
</comment>
<protein>
    <recommendedName>
        <fullName evidence="15">Riboflavin biosynthesis protein RibD</fullName>
    </recommendedName>
    <domain>
        <recommendedName>
            <fullName evidence="15">Diaminohydroxyphosphoribosylaminopyrimidine deaminase</fullName>
            <shortName evidence="15">DRAP deaminase</shortName>
            <ecNumber evidence="15">3.5.4.26</ecNumber>
        </recommendedName>
        <alternativeName>
            <fullName evidence="15">Riboflavin-specific deaminase</fullName>
        </alternativeName>
    </domain>
    <domain>
        <recommendedName>
            <fullName evidence="15">5-amino-6-(5-phosphoribosylamino)uracil reductase</fullName>
            <ecNumber evidence="15">1.1.1.193</ecNumber>
        </recommendedName>
        <alternativeName>
            <fullName evidence="15">HTP reductase</fullName>
        </alternativeName>
    </domain>
</protein>
<evidence type="ECO:0000259" key="19">
    <source>
        <dbReference type="PROSITE" id="PS51747"/>
    </source>
</evidence>
<feature type="binding site" evidence="18">
    <location>
        <position position="76"/>
    </location>
    <ligand>
        <name>Zn(2+)</name>
        <dbReference type="ChEBI" id="CHEBI:29105"/>
        <note>catalytic</note>
    </ligand>
</feature>
<dbReference type="GO" id="GO:0008835">
    <property type="term" value="F:diaminohydroxyphosphoribosylaminopyrimidine deaminase activity"/>
    <property type="evidence" value="ECO:0007669"/>
    <property type="project" value="UniProtKB-EC"/>
</dbReference>
<dbReference type="InterPro" id="IPR016192">
    <property type="entry name" value="APOBEC/CMP_deaminase_Zn-bd"/>
</dbReference>
<dbReference type="EC" id="1.1.1.193" evidence="15"/>
<evidence type="ECO:0000256" key="14">
    <source>
        <dbReference type="ARBA" id="ARBA00049886"/>
    </source>
</evidence>
<evidence type="ECO:0000256" key="15">
    <source>
        <dbReference type="PIRNR" id="PIRNR006769"/>
    </source>
</evidence>
<evidence type="ECO:0000256" key="9">
    <source>
        <dbReference type="ARBA" id="ARBA00022833"/>
    </source>
</evidence>
<dbReference type="SUPFAM" id="SSF53927">
    <property type="entry name" value="Cytidine deaminase-like"/>
    <property type="match status" value="1"/>
</dbReference>
<dbReference type="PIRSF" id="PIRSF006769">
    <property type="entry name" value="RibD"/>
    <property type="match status" value="1"/>
</dbReference>
<feature type="active site" description="Proton donor" evidence="16">
    <location>
        <position position="53"/>
    </location>
</feature>